<dbReference type="PROSITE" id="PS50948">
    <property type="entry name" value="PAN"/>
    <property type="match status" value="1"/>
</dbReference>
<dbReference type="Proteomes" id="UP001373714">
    <property type="component" value="Unassembled WGS sequence"/>
</dbReference>
<keyword evidence="2" id="KW-0732">Signal</keyword>
<feature type="signal peptide" evidence="2">
    <location>
        <begin position="1"/>
        <end position="23"/>
    </location>
</feature>
<evidence type="ECO:0000256" key="2">
    <source>
        <dbReference type="SAM" id="SignalP"/>
    </source>
</evidence>
<feature type="domain" description="Apple" evidence="3">
    <location>
        <begin position="48"/>
        <end position="126"/>
    </location>
</feature>
<dbReference type="PROSITE" id="PS51257">
    <property type="entry name" value="PROKAR_LIPOPROTEIN"/>
    <property type="match status" value="1"/>
</dbReference>
<feature type="compositionally biased region" description="Low complexity" evidence="1">
    <location>
        <begin position="209"/>
        <end position="227"/>
    </location>
</feature>
<keyword evidence="5" id="KW-1185">Reference proteome</keyword>
<organism evidence="4 5">
    <name type="scientific">Orbilia blumenaviensis</name>
    <dbReference type="NCBI Taxonomy" id="1796055"/>
    <lineage>
        <taxon>Eukaryota</taxon>
        <taxon>Fungi</taxon>
        <taxon>Dikarya</taxon>
        <taxon>Ascomycota</taxon>
        <taxon>Pezizomycotina</taxon>
        <taxon>Orbiliomycetes</taxon>
        <taxon>Orbiliales</taxon>
        <taxon>Orbiliaceae</taxon>
        <taxon>Orbilia</taxon>
    </lineage>
</organism>
<feature type="region of interest" description="Disordered" evidence="1">
    <location>
        <begin position="207"/>
        <end position="241"/>
    </location>
</feature>
<dbReference type="InterPro" id="IPR003609">
    <property type="entry name" value="Pan_app"/>
</dbReference>
<dbReference type="EMBL" id="JAVHNS010000003">
    <property type="protein sequence ID" value="KAK6360329.1"/>
    <property type="molecule type" value="Genomic_DNA"/>
</dbReference>
<evidence type="ECO:0000256" key="1">
    <source>
        <dbReference type="SAM" id="MobiDB-lite"/>
    </source>
</evidence>
<feature type="chain" id="PRO_5043440796" description="Apple domain-containing protein" evidence="2">
    <location>
        <begin position="24"/>
        <end position="924"/>
    </location>
</feature>
<gene>
    <name evidence="4" type="ORF">TWF730_006475</name>
</gene>
<reference evidence="4 5" key="1">
    <citation type="submission" date="2019-10" db="EMBL/GenBank/DDBJ databases">
        <authorList>
            <person name="Palmer J.M."/>
        </authorList>
    </citation>
    <scope>NUCLEOTIDE SEQUENCE [LARGE SCALE GENOMIC DNA]</scope>
    <source>
        <strain evidence="4 5">TWF730</strain>
    </source>
</reference>
<name>A0AAV9VH04_9PEZI</name>
<dbReference type="AlphaFoldDB" id="A0AAV9VH04"/>
<sequence length="924" mass="98928">MKVLDQFSVLACLAAAALPAVNAVTLASTTTLACPPVAATSPPAALVCAKTGDVNGAKRKSIRTFKSKSTPLGDDCMTECLKDTTCLSFSYDSNASKTECRLMLKTVTEQQFTPGTTGITWWDRGCWTVPTTCNAPPAPTTSAAPIVCSRDLVLRALYGKGDAASSFCSTYTTAVATAGYQYPSYLTSWSATSSRISSACTCLSVSPLTTSTTSTSTTSSTTTSSTTAAPEPSDDPQDTEWTSSYTWTEAALPVFTSFPPFQDTPISQPPFPTTTQTDVLPPAFTPVEVQCVFKPQANAKYELFMYGPDEATTDFVVAKDFMFALRGDPNFETEEEANAWEAPLFRFSKPPGFAAFDIIMETPAGDRYLGFDPENGNILLSAQSSRSGTLAPSIGGIAEILTTAFLIRCDGTVEVLIGNTRAHWAIRAGSDNQIYGSETSPGVDFVLKATPKVVEAAGSRLARRGKGNWGSNPRCPNLANSWASNRYGAGTINNCGEGYAAGLEDGGFYFVRITCKELHECYGNCQNTWEECNDQFYNKGIGVPGEFRCRGLNWKTGSQQKCINVIKQMTERLKGGIGRNNFNRASSEKCTCNCDNGSICNGQCTSSFTSKENCGACNRVCEGNFICNSARQCDCDWGFLGRNNPNNCGVCGRRCATEKGIICQNGECVCPFDTLTDKNNCGACGNICPTGTHCNGGQCVCNEDQCGNTCLSFKFNPNNCGSCGNVCSSGFCKNGSCWEPPVDAAVCQPKEIIVNGGFDGGMAPWTGPDSTGRAYGNVITDARSPPDSPNSLQIILPTTTAPNSWQFADIGQAIDICVNQKYSIRFSARVEKANQYNGACEIAVLVPGQEYVVRSLDIRKQEYTDFEVQFTSDQGVVTEPMFWQSIVAPDGANGRSTVTWKILCQGGSNGGALIRVDSFSIVPI</sequence>
<protein>
    <recommendedName>
        <fullName evidence="3">Apple domain-containing protein</fullName>
    </recommendedName>
</protein>
<evidence type="ECO:0000259" key="3">
    <source>
        <dbReference type="PROSITE" id="PS50948"/>
    </source>
</evidence>
<proteinExistence type="predicted"/>
<evidence type="ECO:0000313" key="5">
    <source>
        <dbReference type="Proteomes" id="UP001373714"/>
    </source>
</evidence>
<evidence type="ECO:0000313" key="4">
    <source>
        <dbReference type="EMBL" id="KAK6360329.1"/>
    </source>
</evidence>
<dbReference type="Gene3D" id="2.60.120.260">
    <property type="entry name" value="Galactose-binding domain-like"/>
    <property type="match status" value="1"/>
</dbReference>
<comment type="caution">
    <text evidence="4">The sequence shown here is derived from an EMBL/GenBank/DDBJ whole genome shotgun (WGS) entry which is preliminary data.</text>
</comment>
<accession>A0AAV9VH04</accession>